<gene>
    <name evidence="2" type="ORF">JZO85_03295</name>
</gene>
<evidence type="ECO:0000313" key="2">
    <source>
        <dbReference type="EMBL" id="MBO0451276.1"/>
    </source>
</evidence>
<organism evidence="2 3">
    <name type="scientific">Candidatus Enterococcus murrayae</name>
    <dbReference type="NCBI Taxonomy" id="2815321"/>
    <lineage>
        <taxon>Bacteria</taxon>
        <taxon>Bacillati</taxon>
        <taxon>Bacillota</taxon>
        <taxon>Bacilli</taxon>
        <taxon>Lactobacillales</taxon>
        <taxon>Enterococcaceae</taxon>
        <taxon>Enterococcus</taxon>
    </lineage>
</organism>
<evidence type="ECO:0000256" key="1">
    <source>
        <dbReference type="SAM" id="Phobius"/>
    </source>
</evidence>
<name>A0ABS3HCV8_9ENTE</name>
<keyword evidence="1" id="KW-0812">Transmembrane</keyword>
<keyword evidence="1" id="KW-0472">Membrane</keyword>
<feature type="transmembrane region" description="Helical" evidence="1">
    <location>
        <begin position="52"/>
        <end position="76"/>
    </location>
</feature>
<dbReference type="RefSeq" id="WP_207107094.1">
    <property type="nucleotide sequence ID" value="NZ_JAFLVR010000007.1"/>
</dbReference>
<evidence type="ECO:0008006" key="4">
    <source>
        <dbReference type="Google" id="ProtNLM"/>
    </source>
</evidence>
<keyword evidence="3" id="KW-1185">Reference proteome</keyword>
<comment type="caution">
    <text evidence="2">The sequence shown here is derived from an EMBL/GenBank/DDBJ whole genome shotgun (WGS) entry which is preliminary data.</text>
</comment>
<keyword evidence="1" id="KW-1133">Transmembrane helix</keyword>
<feature type="transmembrane region" description="Helical" evidence="1">
    <location>
        <begin position="7"/>
        <end position="32"/>
    </location>
</feature>
<protein>
    <recommendedName>
        <fullName evidence="4">Integral membrane protein</fullName>
    </recommendedName>
</protein>
<reference evidence="2 3" key="1">
    <citation type="submission" date="2021-03" db="EMBL/GenBank/DDBJ databases">
        <title>Enterococcal diversity collection.</title>
        <authorList>
            <person name="Gilmore M.S."/>
            <person name="Schwartzman J."/>
            <person name="Van Tyne D."/>
            <person name="Martin M."/>
            <person name="Earl A.M."/>
            <person name="Manson A.L."/>
            <person name="Straub T."/>
            <person name="Salamzade R."/>
            <person name="Saavedra J."/>
            <person name="Lebreton F."/>
            <person name="Prichula J."/>
            <person name="Schaufler K."/>
            <person name="Gaca A."/>
            <person name="Sgardioli B."/>
            <person name="Wagenaar J."/>
            <person name="Strong T."/>
        </authorList>
    </citation>
    <scope>NUCLEOTIDE SEQUENCE [LARGE SCALE GENOMIC DNA]</scope>
    <source>
        <strain evidence="2 3">MJM16</strain>
    </source>
</reference>
<dbReference type="EMBL" id="JAFLVR010000007">
    <property type="protein sequence ID" value="MBO0451276.1"/>
    <property type="molecule type" value="Genomic_DNA"/>
</dbReference>
<proteinExistence type="predicted"/>
<accession>A0ABS3HCV8</accession>
<sequence>MKKMGAVIFNVLVASWVLFTIYVVMASIWFSAGMLAISPLLVIGAAVLNLQSFFIINFILSVCFSLGMIVMLPVMIKGTKAVQSLISEYFVQMSHIWHS</sequence>
<evidence type="ECO:0000313" key="3">
    <source>
        <dbReference type="Proteomes" id="UP000664495"/>
    </source>
</evidence>
<dbReference type="Proteomes" id="UP000664495">
    <property type="component" value="Unassembled WGS sequence"/>
</dbReference>